<dbReference type="PANTHER" id="PTHR46553">
    <property type="entry name" value="ADENINE NUCLEOTIDE ALPHA HYDROLASES-LIKE SUPERFAMILY PROTEIN"/>
    <property type="match status" value="1"/>
</dbReference>
<dbReference type="Proteomes" id="UP000541969">
    <property type="component" value="Unassembled WGS sequence"/>
</dbReference>
<dbReference type="AlphaFoldDB" id="A0A853CL08"/>
<comment type="similarity">
    <text evidence="1">Belongs to the universal stress protein A family.</text>
</comment>
<dbReference type="EMBL" id="JACBZT010000001">
    <property type="protein sequence ID" value="NYJ08754.1"/>
    <property type="molecule type" value="Genomic_DNA"/>
</dbReference>
<keyword evidence="4" id="KW-1185">Reference proteome</keyword>
<reference evidence="3 4" key="1">
    <citation type="submission" date="2020-07" db="EMBL/GenBank/DDBJ databases">
        <title>Sequencing the genomes of 1000 actinobacteria strains.</title>
        <authorList>
            <person name="Klenk H.-P."/>
        </authorList>
    </citation>
    <scope>NUCLEOTIDE SEQUENCE [LARGE SCALE GENOMIC DNA]</scope>
    <source>
        <strain evidence="3 4">DSM 104001</strain>
    </source>
</reference>
<organism evidence="3 4">
    <name type="scientific">Petropleomorpha daqingensis</name>
    <dbReference type="NCBI Taxonomy" id="2026353"/>
    <lineage>
        <taxon>Bacteria</taxon>
        <taxon>Bacillati</taxon>
        <taxon>Actinomycetota</taxon>
        <taxon>Actinomycetes</taxon>
        <taxon>Geodermatophilales</taxon>
        <taxon>Geodermatophilaceae</taxon>
        <taxon>Petropleomorpha</taxon>
    </lineage>
</organism>
<feature type="domain" description="UspA" evidence="2">
    <location>
        <begin position="164"/>
        <end position="304"/>
    </location>
</feature>
<protein>
    <submittedName>
        <fullName evidence="3">Nucleotide-binding universal stress UspA family protein</fullName>
    </submittedName>
</protein>
<name>A0A853CL08_9ACTN</name>
<dbReference type="InterPro" id="IPR006016">
    <property type="entry name" value="UspA"/>
</dbReference>
<evidence type="ECO:0000256" key="1">
    <source>
        <dbReference type="ARBA" id="ARBA00008791"/>
    </source>
</evidence>
<dbReference type="RefSeq" id="WP_179721588.1">
    <property type="nucleotide sequence ID" value="NZ_JACBZT010000001.1"/>
</dbReference>
<dbReference type="PRINTS" id="PR01438">
    <property type="entry name" value="UNVRSLSTRESS"/>
</dbReference>
<dbReference type="InterPro" id="IPR006015">
    <property type="entry name" value="Universal_stress_UspA"/>
</dbReference>
<comment type="caution">
    <text evidence="3">The sequence shown here is derived from an EMBL/GenBank/DDBJ whole genome shotgun (WGS) entry which is preliminary data.</text>
</comment>
<dbReference type="Pfam" id="PF00582">
    <property type="entry name" value="Usp"/>
    <property type="match status" value="2"/>
</dbReference>
<dbReference type="SUPFAM" id="SSF52402">
    <property type="entry name" value="Adenine nucleotide alpha hydrolases-like"/>
    <property type="match status" value="2"/>
</dbReference>
<evidence type="ECO:0000313" key="4">
    <source>
        <dbReference type="Proteomes" id="UP000541969"/>
    </source>
</evidence>
<dbReference type="PANTHER" id="PTHR46553:SF3">
    <property type="entry name" value="ADENINE NUCLEOTIDE ALPHA HYDROLASES-LIKE SUPERFAMILY PROTEIN"/>
    <property type="match status" value="1"/>
</dbReference>
<evidence type="ECO:0000313" key="3">
    <source>
        <dbReference type="EMBL" id="NYJ08754.1"/>
    </source>
</evidence>
<proteinExistence type="inferred from homology"/>
<gene>
    <name evidence="3" type="ORF">GGQ55_005032</name>
</gene>
<sequence length="323" mass="33021">MSQQIVPPRSSAENRARVVVGLDGSAGSRAALEQAWLRAARSGAVLDVVSVLPVQHVWSRPAPDVQRQDEALADTQIRARALVDEVVSEGVAGAVEVRVRAVPGSPAGALVEAAEGAAALVVGSRGRGAVRSAVLGSVALHCVTHARCPVEVVHAAPDQRASGVVVGVDGSAESFGALRVAIGEAVARGTTVRVVAAWEVGNMWSDMYALTGPEKNSVRTRLQDAVASAVADAQQEAADVHSRPPLLTIDVAEGPPSDLLVTAAEGAELLVVGSRGHGAIRGLLLGSVALRCVVHAPCPVLVVPPPRRAAPAEEELAPATAQT</sequence>
<dbReference type="InterPro" id="IPR014729">
    <property type="entry name" value="Rossmann-like_a/b/a_fold"/>
</dbReference>
<dbReference type="CDD" id="cd23659">
    <property type="entry name" value="USP_At3g01520-like"/>
    <property type="match status" value="1"/>
</dbReference>
<feature type="domain" description="UspA" evidence="2">
    <location>
        <begin position="17"/>
        <end position="154"/>
    </location>
</feature>
<dbReference type="Gene3D" id="3.40.50.620">
    <property type="entry name" value="HUPs"/>
    <property type="match status" value="2"/>
</dbReference>
<evidence type="ECO:0000259" key="2">
    <source>
        <dbReference type="Pfam" id="PF00582"/>
    </source>
</evidence>
<accession>A0A853CL08</accession>